<accession>A0AAV4LI13</accession>
<evidence type="ECO:0000313" key="11">
    <source>
        <dbReference type="EMBL" id="GIM47344.1"/>
    </source>
</evidence>
<feature type="domain" description="DNA polymerase III delta subunit-like C-terminal" evidence="10">
    <location>
        <begin position="216"/>
        <end position="336"/>
    </location>
</feature>
<dbReference type="GO" id="GO:0009360">
    <property type="term" value="C:DNA polymerase III complex"/>
    <property type="evidence" value="ECO:0007669"/>
    <property type="project" value="InterPro"/>
</dbReference>
<evidence type="ECO:0000313" key="12">
    <source>
        <dbReference type="Proteomes" id="UP001057291"/>
    </source>
</evidence>
<dbReference type="Pfam" id="PF06144">
    <property type="entry name" value="DNA_pol3_delta"/>
    <property type="match status" value="1"/>
</dbReference>
<dbReference type="SUPFAM" id="SSF48019">
    <property type="entry name" value="post-AAA+ oligomerization domain-like"/>
    <property type="match status" value="1"/>
</dbReference>
<comment type="caution">
    <text evidence="11">The sequence shown here is derived from an EMBL/GenBank/DDBJ whole genome shotgun (WGS) entry which is preliminary data.</text>
</comment>
<keyword evidence="3" id="KW-0808">Transferase</keyword>
<proteinExistence type="inferred from homology"/>
<evidence type="ECO:0000256" key="5">
    <source>
        <dbReference type="ARBA" id="ARBA00022705"/>
    </source>
</evidence>
<dbReference type="Gene3D" id="1.10.8.60">
    <property type="match status" value="1"/>
</dbReference>
<evidence type="ECO:0000256" key="4">
    <source>
        <dbReference type="ARBA" id="ARBA00022695"/>
    </source>
</evidence>
<gene>
    <name evidence="11" type="primary">yqeN</name>
    <name evidence="11" type="ORF">DNHGIG_28930</name>
</gene>
<dbReference type="SUPFAM" id="SSF52540">
    <property type="entry name" value="P-loop containing nucleoside triphosphate hydrolases"/>
    <property type="match status" value="1"/>
</dbReference>
<dbReference type="AlphaFoldDB" id="A0AAV4LI13"/>
<dbReference type="Gene3D" id="1.20.272.10">
    <property type="match status" value="1"/>
</dbReference>
<keyword evidence="12" id="KW-1185">Reference proteome</keyword>
<dbReference type="EC" id="2.7.7.7" evidence="1"/>
<evidence type="ECO:0000259" key="9">
    <source>
        <dbReference type="Pfam" id="PF06144"/>
    </source>
</evidence>
<evidence type="ECO:0000256" key="3">
    <source>
        <dbReference type="ARBA" id="ARBA00022679"/>
    </source>
</evidence>
<comment type="similarity">
    <text evidence="7">Belongs to the DNA polymerase HolA subunit family.</text>
</comment>
<feature type="domain" description="DNA polymerase III delta N-terminal" evidence="9">
    <location>
        <begin position="21"/>
        <end position="143"/>
    </location>
</feature>
<dbReference type="InterPro" id="IPR010372">
    <property type="entry name" value="DNA_pol3_delta_N"/>
</dbReference>
<dbReference type="NCBIfam" id="TIGR01128">
    <property type="entry name" value="holA"/>
    <property type="match status" value="1"/>
</dbReference>
<evidence type="ECO:0000256" key="6">
    <source>
        <dbReference type="ARBA" id="ARBA00022932"/>
    </source>
</evidence>
<protein>
    <recommendedName>
        <fullName evidence="2">DNA polymerase III subunit delta</fullName>
        <ecNumber evidence="1">2.7.7.7</ecNumber>
    </recommendedName>
</protein>
<dbReference type="RefSeq" id="WP_282200336.1">
    <property type="nucleotide sequence ID" value="NZ_BOQE01000001.1"/>
</dbReference>
<organism evidence="11 12">
    <name type="scientific">Collibacillus ludicampi</name>
    <dbReference type="NCBI Taxonomy" id="2771369"/>
    <lineage>
        <taxon>Bacteria</taxon>
        <taxon>Bacillati</taxon>
        <taxon>Bacillota</taxon>
        <taxon>Bacilli</taxon>
        <taxon>Bacillales</taxon>
        <taxon>Alicyclobacillaceae</taxon>
        <taxon>Collibacillus</taxon>
    </lineage>
</organism>
<evidence type="ECO:0000256" key="7">
    <source>
        <dbReference type="ARBA" id="ARBA00034754"/>
    </source>
</evidence>
<evidence type="ECO:0000256" key="8">
    <source>
        <dbReference type="ARBA" id="ARBA00049244"/>
    </source>
</evidence>
<sequence>MLKHYRELMSSIQNGDILPLYLFYGSEQVLMQEVVEELIKRLVPADSFNCLRFHCDETPIQAVVQEADSMPFMAERRLIIVENAFLFTGTKGTRVEHDLTSLEKYLEQPAPFSTVVFLVYADKLDERKKITKLAMKRAKVVSFHTLKEHECRDWIEKQVKKRRGRITPDAINRLILYVGTNLQLLQTEIDKLCLYTDESEVIDEDVVDLLAARTIEQDIFVFIDEVVRGRMERAIRLFYDLLKQKEAPVKLLFMITRQVRMMLQVKLYSQRGFAVQHIAGMIGAHPFVCKRAYEQARSYSLQQLESMLCELAEMDYKIKSGQIGDTEGVETFLLRLPQFLGSPPCHMGGAIRG</sequence>
<dbReference type="Pfam" id="PF21694">
    <property type="entry name" value="DNA_pol3_delta_C"/>
    <property type="match status" value="1"/>
</dbReference>
<reference evidence="11" key="1">
    <citation type="journal article" date="2023" name="Int. J. Syst. Evol. Microbiol.">
        <title>Collibacillus ludicampi gen. nov., sp. nov., a new soil bacterium of the family Alicyclobacillaceae.</title>
        <authorList>
            <person name="Jojima T."/>
            <person name="Ioku Y."/>
            <person name="Fukuta Y."/>
            <person name="Shirasaka N."/>
            <person name="Matsumura Y."/>
            <person name="Mori M."/>
        </authorList>
    </citation>
    <scope>NUCLEOTIDE SEQUENCE</scope>
    <source>
        <strain evidence="11">TP075</strain>
    </source>
</reference>
<dbReference type="PANTHER" id="PTHR34388:SF1">
    <property type="entry name" value="DNA POLYMERASE III SUBUNIT DELTA"/>
    <property type="match status" value="1"/>
</dbReference>
<keyword evidence="4" id="KW-0548">Nucleotidyltransferase</keyword>
<dbReference type="Gene3D" id="3.40.50.300">
    <property type="entry name" value="P-loop containing nucleotide triphosphate hydrolases"/>
    <property type="match status" value="1"/>
</dbReference>
<dbReference type="GO" id="GO:0006261">
    <property type="term" value="P:DNA-templated DNA replication"/>
    <property type="evidence" value="ECO:0007669"/>
    <property type="project" value="TreeGrafter"/>
</dbReference>
<comment type="catalytic activity">
    <reaction evidence="8">
        <text>DNA(n) + a 2'-deoxyribonucleoside 5'-triphosphate = DNA(n+1) + diphosphate</text>
        <dbReference type="Rhea" id="RHEA:22508"/>
        <dbReference type="Rhea" id="RHEA-COMP:17339"/>
        <dbReference type="Rhea" id="RHEA-COMP:17340"/>
        <dbReference type="ChEBI" id="CHEBI:33019"/>
        <dbReference type="ChEBI" id="CHEBI:61560"/>
        <dbReference type="ChEBI" id="CHEBI:173112"/>
        <dbReference type="EC" id="2.7.7.7"/>
    </reaction>
</comment>
<dbReference type="PANTHER" id="PTHR34388">
    <property type="entry name" value="DNA POLYMERASE III SUBUNIT DELTA"/>
    <property type="match status" value="1"/>
</dbReference>
<dbReference type="InterPro" id="IPR027417">
    <property type="entry name" value="P-loop_NTPase"/>
</dbReference>
<evidence type="ECO:0000256" key="2">
    <source>
        <dbReference type="ARBA" id="ARBA00017703"/>
    </source>
</evidence>
<dbReference type="GO" id="GO:0003677">
    <property type="term" value="F:DNA binding"/>
    <property type="evidence" value="ECO:0007669"/>
    <property type="project" value="InterPro"/>
</dbReference>
<keyword evidence="6" id="KW-0239">DNA-directed DNA polymerase</keyword>
<dbReference type="GO" id="GO:0003887">
    <property type="term" value="F:DNA-directed DNA polymerase activity"/>
    <property type="evidence" value="ECO:0007669"/>
    <property type="project" value="UniProtKB-KW"/>
</dbReference>
<keyword evidence="5" id="KW-0235">DNA replication</keyword>
<dbReference type="Proteomes" id="UP001057291">
    <property type="component" value="Unassembled WGS sequence"/>
</dbReference>
<dbReference type="InterPro" id="IPR048466">
    <property type="entry name" value="DNA_pol3_delta-like_C"/>
</dbReference>
<dbReference type="EMBL" id="BOQE01000001">
    <property type="protein sequence ID" value="GIM47344.1"/>
    <property type="molecule type" value="Genomic_DNA"/>
</dbReference>
<evidence type="ECO:0000259" key="10">
    <source>
        <dbReference type="Pfam" id="PF21694"/>
    </source>
</evidence>
<name>A0AAV4LI13_9BACL</name>
<evidence type="ECO:0000256" key="1">
    <source>
        <dbReference type="ARBA" id="ARBA00012417"/>
    </source>
</evidence>
<dbReference type="InterPro" id="IPR008921">
    <property type="entry name" value="DNA_pol3_clamp-load_cplx_C"/>
</dbReference>
<dbReference type="InterPro" id="IPR005790">
    <property type="entry name" value="DNA_polIII_delta"/>
</dbReference>